<sequence>MSKQRIQYAKVTRNNTKAHAERPSLSYKEAISLNSNAEEKEKFIAAYEKEVNQLLKMSTWDKDHVIGADSVTKSRIVNSMFIFTTKRDGSKKCCVVARGDQQKPETYLENLQANTVHNYALMTCMEIALDIDMTITQLDISSAYLYADLEGELYIRAPPHMNMKKKVLRLRKSLYGLKQSGANWCKTIKEYLLNNADVHEVKGWPCVFLGEGIIICLFVDDMVVLTKTPTRAKELINTLRKSYETKVVNTGTPAEDGRVQL</sequence>
<evidence type="ECO:0000313" key="2">
    <source>
        <dbReference type="EMBL" id="QLL31848.1"/>
    </source>
</evidence>
<dbReference type="SUPFAM" id="SSF56672">
    <property type="entry name" value="DNA/RNA polymerases"/>
    <property type="match status" value="1"/>
</dbReference>
<dbReference type="EMBL" id="CP059248">
    <property type="protein sequence ID" value="QLL31848.1"/>
    <property type="molecule type" value="Genomic_DNA"/>
</dbReference>
<keyword evidence="3" id="KW-1185">Reference proteome</keyword>
<dbReference type="KEGG" id="tgb:HG536_0C00140"/>
<dbReference type="OrthoDB" id="4064460at2759"/>
<dbReference type="InterPro" id="IPR013103">
    <property type="entry name" value="RVT_2"/>
</dbReference>
<organism evidence="2 3">
    <name type="scientific">Torulaspora globosa</name>
    <dbReference type="NCBI Taxonomy" id="48254"/>
    <lineage>
        <taxon>Eukaryota</taxon>
        <taxon>Fungi</taxon>
        <taxon>Dikarya</taxon>
        <taxon>Ascomycota</taxon>
        <taxon>Saccharomycotina</taxon>
        <taxon>Saccharomycetes</taxon>
        <taxon>Saccharomycetales</taxon>
        <taxon>Saccharomycetaceae</taxon>
        <taxon>Torulaspora</taxon>
    </lineage>
</organism>
<reference evidence="2 3" key="1">
    <citation type="submission" date="2020-06" db="EMBL/GenBank/DDBJ databases">
        <title>The yeast mating-type switching endonuclease HO is a domesticated member of an unorthodox homing genetic element family.</title>
        <authorList>
            <person name="Coughlan A.Y."/>
            <person name="Lombardi L."/>
            <person name="Braun-Galleani S."/>
            <person name="Martos A.R."/>
            <person name="Galeote V."/>
            <person name="Bigey F."/>
            <person name="Dequin S."/>
            <person name="Byrne K.P."/>
            <person name="Wolfe K.H."/>
        </authorList>
    </citation>
    <scope>NUCLEOTIDE SEQUENCE [LARGE SCALE GENOMIC DNA]</scope>
    <source>
        <strain evidence="2 3">CBS764</strain>
    </source>
</reference>
<dbReference type="RefSeq" id="XP_037138523.1">
    <property type="nucleotide sequence ID" value="XM_037282628.1"/>
</dbReference>
<gene>
    <name evidence="2" type="ORF">HG536_0C00140</name>
</gene>
<evidence type="ECO:0000313" key="3">
    <source>
        <dbReference type="Proteomes" id="UP000515788"/>
    </source>
</evidence>
<dbReference type="GeneID" id="59324985"/>
<dbReference type="AlphaFoldDB" id="A0A7G3ZEB2"/>
<dbReference type="InterPro" id="IPR043502">
    <property type="entry name" value="DNA/RNA_pol_sf"/>
</dbReference>
<dbReference type="Pfam" id="PF07727">
    <property type="entry name" value="RVT_2"/>
    <property type="match status" value="1"/>
</dbReference>
<evidence type="ECO:0000259" key="1">
    <source>
        <dbReference type="Pfam" id="PF07727"/>
    </source>
</evidence>
<accession>A0A7G3ZEB2</accession>
<feature type="domain" description="Reverse transcriptase Ty1/copia-type" evidence="1">
    <location>
        <begin position="74"/>
        <end position="246"/>
    </location>
</feature>
<protein>
    <recommendedName>
        <fullName evidence="1">Reverse transcriptase Ty1/copia-type domain-containing protein</fullName>
    </recommendedName>
</protein>
<proteinExistence type="predicted"/>
<name>A0A7G3ZEB2_9SACH</name>
<dbReference type="Proteomes" id="UP000515788">
    <property type="component" value="Chromosome 3"/>
</dbReference>